<proteinExistence type="inferred from homology"/>
<dbReference type="Gene3D" id="3.40.50.150">
    <property type="entry name" value="Vaccinia Virus protein VP39"/>
    <property type="match status" value="1"/>
</dbReference>
<dbReference type="PANTHER" id="PTHR30408:SF12">
    <property type="entry name" value="TYPE I RESTRICTION ENZYME MJAVIII SPECIFICITY SUBUNIT"/>
    <property type="match status" value="1"/>
</dbReference>
<dbReference type="GO" id="GO:0004519">
    <property type="term" value="F:endonuclease activity"/>
    <property type="evidence" value="ECO:0007669"/>
    <property type="project" value="UniProtKB-KW"/>
</dbReference>
<keyword evidence="5" id="KW-0378">Hydrolase</keyword>
<evidence type="ECO:0000256" key="2">
    <source>
        <dbReference type="ARBA" id="ARBA00022747"/>
    </source>
</evidence>
<dbReference type="KEGG" id="coh:EAV92_24280"/>
<keyword evidence="2" id="KW-0680">Restriction system</keyword>
<evidence type="ECO:0000259" key="4">
    <source>
        <dbReference type="Pfam" id="PF01420"/>
    </source>
</evidence>
<keyword evidence="5" id="KW-0255">Endonuclease</keyword>
<dbReference type="EMBL" id="CP033433">
    <property type="protein sequence ID" value="AYQ75832.1"/>
    <property type="molecule type" value="Genomic_DNA"/>
</dbReference>
<evidence type="ECO:0000256" key="1">
    <source>
        <dbReference type="ARBA" id="ARBA00010923"/>
    </source>
</evidence>
<dbReference type="InterPro" id="IPR029063">
    <property type="entry name" value="SAM-dependent_MTases_sf"/>
</dbReference>
<sequence>MQEREGDFLIEAFWNICLLHDISSRDQLLREAIRVIRTKQLLKLHDVASTMKDDPDSLFSFMKEKVGERELGHFPGDRDLFFKLFHAGERIDLLEYAMLTLQQDRVTGGVIVHPGIMERFIQMCLNNNFRSILIPEAEKFLRGLLETKIHRKAFAITLLTENYVLGLIFKTYFKGEANIRVLQGSIYQPLPLEDNFDAILTFPNLGVKLNQDHDFAFRESEGIASIHLLGLLREGGRMSATYPARMMFQSGTISDWRKEINKVSQVCSIHSLPDGILRPYTSVKVYQVDFGTSTKDVVLGQLSLKNDNLEIDKEITIHNDQFAQMYDWRIEVLLNEDQETLRLFQQAPTPKVKLREIAEYFRGKSVLKQDLRPGKIKVVNISNIENGEVNLEQLETIDEEERKIKRYEILPDDLIMTCRGTVFKLAVFPEAEGVYIASANIIVIRFRSKIISRFAKIFLESPTGEALVKSFMRGTTVINLNPSDVGELEIPLLSHNEQLDLITRYSSERERYKSVIREADERWERTKNQIYSELY</sequence>
<evidence type="ECO:0000313" key="5">
    <source>
        <dbReference type="EMBL" id="AYQ75832.1"/>
    </source>
</evidence>
<protein>
    <submittedName>
        <fullName evidence="5">Restriction endonuclease subunit S</fullName>
    </submittedName>
</protein>
<name>A0A3G3K5W6_9BACL</name>
<comment type="similarity">
    <text evidence="1">Belongs to the type-I restriction system S methylase family.</text>
</comment>
<keyword evidence="6" id="KW-1185">Reference proteome</keyword>
<dbReference type="Proteomes" id="UP000269097">
    <property type="component" value="Chromosome"/>
</dbReference>
<organism evidence="5 6">
    <name type="scientific">Cohnella candidum</name>
    <dbReference type="NCBI Taxonomy" id="2674991"/>
    <lineage>
        <taxon>Bacteria</taxon>
        <taxon>Bacillati</taxon>
        <taxon>Bacillota</taxon>
        <taxon>Bacilli</taxon>
        <taxon>Bacillales</taxon>
        <taxon>Paenibacillaceae</taxon>
        <taxon>Cohnella</taxon>
    </lineage>
</organism>
<keyword evidence="5" id="KW-0540">Nuclease</keyword>
<accession>A0A3G3K5W6</accession>
<dbReference type="Gene3D" id="3.90.220.20">
    <property type="entry name" value="DNA methylase specificity domains"/>
    <property type="match status" value="1"/>
</dbReference>
<reference evidence="5 6" key="1">
    <citation type="submission" date="2018-10" db="EMBL/GenBank/DDBJ databases">
        <title>Genome Sequence of Cohnella sp.</title>
        <authorList>
            <person name="Srinivasan S."/>
            <person name="Kim M.K."/>
        </authorList>
    </citation>
    <scope>NUCLEOTIDE SEQUENCE [LARGE SCALE GENOMIC DNA]</scope>
    <source>
        <strain evidence="5 6">18JY8-7</strain>
    </source>
</reference>
<dbReference type="GO" id="GO:0009307">
    <property type="term" value="P:DNA restriction-modification system"/>
    <property type="evidence" value="ECO:0007669"/>
    <property type="project" value="UniProtKB-KW"/>
</dbReference>
<dbReference type="GO" id="GO:0003677">
    <property type="term" value="F:DNA binding"/>
    <property type="evidence" value="ECO:0007669"/>
    <property type="project" value="UniProtKB-KW"/>
</dbReference>
<dbReference type="SUPFAM" id="SSF53335">
    <property type="entry name" value="S-adenosyl-L-methionine-dependent methyltransferases"/>
    <property type="match status" value="1"/>
</dbReference>
<dbReference type="InterPro" id="IPR000055">
    <property type="entry name" value="Restrct_endonuc_typeI_TRD"/>
</dbReference>
<dbReference type="SUPFAM" id="SSF116734">
    <property type="entry name" value="DNA methylase specificity domain"/>
    <property type="match status" value="1"/>
</dbReference>
<dbReference type="AlphaFoldDB" id="A0A3G3K5W6"/>
<evidence type="ECO:0000256" key="3">
    <source>
        <dbReference type="ARBA" id="ARBA00023125"/>
    </source>
</evidence>
<dbReference type="InterPro" id="IPR044946">
    <property type="entry name" value="Restrct_endonuc_typeI_TRD_sf"/>
</dbReference>
<feature type="domain" description="Type I restriction modification DNA specificity" evidence="4">
    <location>
        <begin position="351"/>
        <end position="498"/>
    </location>
</feature>
<evidence type="ECO:0000313" key="6">
    <source>
        <dbReference type="Proteomes" id="UP000269097"/>
    </source>
</evidence>
<gene>
    <name evidence="5" type="ORF">EAV92_24280</name>
</gene>
<dbReference type="Pfam" id="PF01420">
    <property type="entry name" value="Methylase_S"/>
    <property type="match status" value="1"/>
</dbReference>
<dbReference type="PANTHER" id="PTHR30408">
    <property type="entry name" value="TYPE-1 RESTRICTION ENZYME ECOKI SPECIFICITY PROTEIN"/>
    <property type="match status" value="1"/>
</dbReference>
<keyword evidence="3" id="KW-0238">DNA-binding</keyword>
<dbReference type="InterPro" id="IPR052021">
    <property type="entry name" value="Type-I_RS_S_subunit"/>
</dbReference>